<dbReference type="InterPro" id="IPR005194">
    <property type="entry name" value="Glyco_hydro_65_C"/>
</dbReference>
<reference evidence="9" key="2">
    <citation type="submission" date="2021-04" db="EMBL/GenBank/DDBJ databases">
        <authorList>
            <person name="Gilroy R."/>
        </authorList>
    </citation>
    <scope>NUCLEOTIDE SEQUENCE</scope>
    <source>
        <strain evidence="9">3204</strain>
    </source>
</reference>
<sequence>MEYCVTTKKDDSWYIGTDHFDLFKDDKTEAIMFQGNGYLGIRATAEERNLNERRNMFVAGTFDAFNDEVTELPNLPDLLNMGIQINQQIFSLSMGLIENYHKHLNLKNGELIRSFDWLINGNRISFKFSRFVSMSDVHLLVSKLEISSDQSDLKITLNSGIDGQYSNSGTQHLVEGDKRLFEGKILQLQEKTQQSNIGLAFNVLQKAYINKEQLDVKPNIDMGRRQIFDEYNVDLNKGDKFTFVKYANVYTTIDKDIEHETISVASMDAIKKSSMMTYKELLDKSTNAWNINVWQRSLISIDSDDVDPQVAINFARYQLAANTPKDPRMNIAAKGLTGEGYKGHTFWDTEIYMLPYFTFTMPEMARNLLEYRYLGLDGARRKARDNDYWGAQFPWESAWSTDGEMTPPWGSADIVTGKPMRILSGSLEQHITSDVVIAVMQYLAITEDQKFAEDMGYEIILDAAKFWASRLDWDPEYHKFMIDDVIGPDEYKEHIDNNAFTNYTAFWCIQKAIAVVELLRNSNSEIYDRLNSKLHLDDAYQDWISKVDLIFLPKPNKSEVIPEDDSYLQKKIVDTNQYQSDGGHAKIFKDYNIQQINDLQVTKQADVLLLIFLFDDLFGDDIKLANWNYYEPKTTHDSSLSFSTHSILASDLNLADTAYEYFEKACEIDLGSGVGKSVQGLHMASIGGIWNMVVEGFGGVRVLDGQLRIEPHLPSKWNSLHFEINWHQSLLKIDVYKDTFQISVLGDAITFVNHNELYHVAANSKIVIPISVEVNVED</sequence>
<dbReference type="PANTHER" id="PTHR11051">
    <property type="entry name" value="GLYCOSYL HYDROLASE-RELATED"/>
    <property type="match status" value="1"/>
</dbReference>
<dbReference type="Pfam" id="PF03633">
    <property type="entry name" value="Glyco_hydro_65C"/>
    <property type="match status" value="1"/>
</dbReference>
<dbReference type="Gene3D" id="1.50.10.10">
    <property type="match status" value="1"/>
</dbReference>
<dbReference type="Gene3D" id="2.70.98.40">
    <property type="entry name" value="Glycoside hydrolase, family 65, N-terminal domain"/>
    <property type="match status" value="1"/>
</dbReference>
<keyword evidence="9" id="KW-0378">Hydrolase</keyword>
<dbReference type="InterPro" id="IPR017045">
    <property type="entry name" value="Malt_Pase/Glycosyl_Hdrlase"/>
</dbReference>
<comment type="caution">
    <text evidence="9">The sequence shown here is derived from an EMBL/GenBank/DDBJ whole genome shotgun (WGS) entry which is preliminary data.</text>
</comment>
<feature type="domain" description="Glycoside hydrolase family 65 central catalytic" evidence="6">
    <location>
        <begin position="315"/>
        <end position="691"/>
    </location>
</feature>
<evidence type="ECO:0000256" key="2">
    <source>
        <dbReference type="ARBA" id="ARBA00022676"/>
    </source>
</evidence>
<name>A0A9D1ZTJ7_9LACO</name>
<dbReference type="InterPro" id="IPR005196">
    <property type="entry name" value="Glyco_hydro_65_N"/>
</dbReference>
<dbReference type="SUPFAM" id="SSF74650">
    <property type="entry name" value="Galactose mutarotase-like"/>
    <property type="match status" value="1"/>
</dbReference>
<feature type="binding site" evidence="5">
    <location>
        <begin position="347"/>
        <end position="348"/>
    </location>
    <ligand>
        <name>substrate</name>
    </ligand>
</feature>
<accession>A0A9D1ZTJ7</accession>
<dbReference type="InterPro" id="IPR012341">
    <property type="entry name" value="6hp_glycosidase-like_sf"/>
</dbReference>
<evidence type="ECO:0000313" key="9">
    <source>
        <dbReference type="EMBL" id="HIY93804.1"/>
    </source>
</evidence>
<dbReference type="GO" id="GO:0004553">
    <property type="term" value="F:hydrolase activity, hydrolyzing O-glycosyl compounds"/>
    <property type="evidence" value="ECO:0007669"/>
    <property type="project" value="TreeGrafter"/>
</dbReference>
<feature type="active site" description="Proton donor" evidence="4">
    <location>
        <position position="490"/>
    </location>
</feature>
<dbReference type="InterPro" id="IPR008928">
    <property type="entry name" value="6-hairpin_glycosidase_sf"/>
</dbReference>
<evidence type="ECO:0000256" key="1">
    <source>
        <dbReference type="ARBA" id="ARBA00006768"/>
    </source>
</evidence>
<dbReference type="InterPro" id="IPR037018">
    <property type="entry name" value="GH65_N"/>
</dbReference>
<dbReference type="PANTHER" id="PTHR11051:SF8">
    <property type="entry name" value="PROTEIN-GLUCOSYLGALACTOSYLHYDROXYLYSINE GLUCOSIDASE"/>
    <property type="match status" value="1"/>
</dbReference>
<gene>
    <name evidence="9" type="ORF">H9820_12795</name>
</gene>
<protein>
    <submittedName>
        <fullName evidence="9">Glycoside hydrolase family 65 protein</fullName>
    </submittedName>
</protein>
<keyword evidence="3" id="KW-0808">Transferase</keyword>
<evidence type="ECO:0000259" key="6">
    <source>
        <dbReference type="Pfam" id="PF03632"/>
    </source>
</evidence>
<evidence type="ECO:0000256" key="3">
    <source>
        <dbReference type="ARBA" id="ARBA00022679"/>
    </source>
</evidence>
<dbReference type="Pfam" id="PF03632">
    <property type="entry name" value="Glyco_hydro_65m"/>
    <property type="match status" value="1"/>
</dbReference>
<dbReference type="Proteomes" id="UP000824013">
    <property type="component" value="Unassembled WGS sequence"/>
</dbReference>
<dbReference type="GO" id="GO:0030246">
    <property type="term" value="F:carbohydrate binding"/>
    <property type="evidence" value="ECO:0007669"/>
    <property type="project" value="InterPro"/>
</dbReference>
<dbReference type="AlphaFoldDB" id="A0A9D1ZTJ7"/>
<evidence type="ECO:0000256" key="5">
    <source>
        <dbReference type="PIRSR" id="PIRSR036289-51"/>
    </source>
</evidence>
<dbReference type="SUPFAM" id="SSF48208">
    <property type="entry name" value="Six-hairpin glycosidases"/>
    <property type="match status" value="1"/>
</dbReference>
<evidence type="ECO:0000256" key="4">
    <source>
        <dbReference type="PIRSR" id="PIRSR036289-50"/>
    </source>
</evidence>
<evidence type="ECO:0000313" key="10">
    <source>
        <dbReference type="Proteomes" id="UP000824013"/>
    </source>
</evidence>
<dbReference type="EMBL" id="DXCM01000094">
    <property type="protein sequence ID" value="HIY93804.1"/>
    <property type="molecule type" value="Genomic_DNA"/>
</dbReference>
<dbReference type="GO" id="GO:0016757">
    <property type="term" value="F:glycosyltransferase activity"/>
    <property type="evidence" value="ECO:0007669"/>
    <property type="project" value="UniProtKB-KW"/>
</dbReference>
<feature type="binding site" evidence="5">
    <location>
        <begin position="603"/>
        <end position="604"/>
    </location>
    <ligand>
        <name>substrate</name>
    </ligand>
</feature>
<dbReference type="GO" id="GO:0005975">
    <property type="term" value="P:carbohydrate metabolic process"/>
    <property type="evidence" value="ECO:0007669"/>
    <property type="project" value="InterPro"/>
</dbReference>
<feature type="domain" description="Glycoside hydrolase family 65 N-terminal" evidence="8">
    <location>
        <begin position="17"/>
        <end position="252"/>
    </location>
</feature>
<feature type="domain" description="Glycoside hydrolase family 65 C-terminal" evidence="7">
    <location>
        <begin position="701"/>
        <end position="759"/>
    </location>
</feature>
<comment type="similarity">
    <text evidence="1">Belongs to the glycosyl hydrolase 65 family.</text>
</comment>
<evidence type="ECO:0000259" key="7">
    <source>
        <dbReference type="Pfam" id="PF03633"/>
    </source>
</evidence>
<dbReference type="Pfam" id="PF03636">
    <property type="entry name" value="Glyco_hydro_65N"/>
    <property type="match status" value="1"/>
</dbReference>
<proteinExistence type="inferred from homology"/>
<keyword evidence="2" id="KW-0328">Glycosyltransferase</keyword>
<reference evidence="9" key="1">
    <citation type="journal article" date="2021" name="PeerJ">
        <title>Extensive microbial diversity within the chicken gut microbiome revealed by metagenomics and culture.</title>
        <authorList>
            <person name="Gilroy R."/>
            <person name="Ravi A."/>
            <person name="Getino M."/>
            <person name="Pursley I."/>
            <person name="Horton D.L."/>
            <person name="Alikhan N.F."/>
            <person name="Baker D."/>
            <person name="Gharbi K."/>
            <person name="Hall N."/>
            <person name="Watson M."/>
            <person name="Adriaenssens E.M."/>
            <person name="Foster-Nyarko E."/>
            <person name="Jarju S."/>
            <person name="Secka A."/>
            <person name="Antonio M."/>
            <person name="Oren A."/>
            <person name="Chaudhuri R.R."/>
            <person name="La Ragione R."/>
            <person name="Hildebrand F."/>
            <person name="Pallen M.J."/>
        </authorList>
    </citation>
    <scope>NUCLEOTIDE SEQUENCE</scope>
    <source>
        <strain evidence="9">3204</strain>
    </source>
</reference>
<dbReference type="InterPro" id="IPR005195">
    <property type="entry name" value="Glyco_hydro_65_M"/>
</dbReference>
<organism evidence="9 10">
    <name type="scientific">Candidatus Companilactobacillus pullicola</name>
    <dbReference type="NCBI Taxonomy" id="2838523"/>
    <lineage>
        <taxon>Bacteria</taxon>
        <taxon>Bacillati</taxon>
        <taxon>Bacillota</taxon>
        <taxon>Bacilli</taxon>
        <taxon>Lactobacillales</taxon>
        <taxon>Lactobacillaceae</taxon>
        <taxon>Companilactobacillus</taxon>
    </lineage>
</organism>
<dbReference type="Gene3D" id="2.60.420.10">
    <property type="entry name" value="Maltose phosphorylase, domain 3"/>
    <property type="match status" value="1"/>
</dbReference>
<evidence type="ECO:0000259" key="8">
    <source>
        <dbReference type="Pfam" id="PF03636"/>
    </source>
</evidence>
<dbReference type="PIRSF" id="PIRSF036289">
    <property type="entry name" value="Glycosyl_hydrolase_malt_phosph"/>
    <property type="match status" value="1"/>
</dbReference>
<dbReference type="InterPro" id="IPR011013">
    <property type="entry name" value="Gal_mutarotase_sf_dom"/>
</dbReference>